<dbReference type="RefSeq" id="WP_373972220.1">
    <property type="nucleotide sequence ID" value="NZ_JBHDLJ010000007.1"/>
</dbReference>
<dbReference type="InterPro" id="IPR018764">
    <property type="entry name" value="RskA_C"/>
</dbReference>
<dbReference type="EMBL" id="JBHDLJ010000007">
    <property type="protein sequence ID" value="MFB0835050.1"/>
    <property type="molecule type" value="Genomic_DNA"/>
</dbReference>
<comment type="caution">
    <text evidence="6">The sequence shown here is derived from an EMBL/GenBank/DDBJ whole genome shotgun (WGS) entry which is preliminary data.</text>
</comment>
<keyword evidence="2" id="KW-0804">Transcription</keyword>
<keyword evidence="4" id="KW-1133">Transmembrane helix</keyword>
<evidence type="ECO:0000256" key="2">
    <source>
        <dbReference type="ARBA" id="ARBA00023163"/>
    </source>
</evidence>
<evidence type="ECO:0000256" key="3">
    <source>
        <dbReference type="SAM" id="MobiDB-lite"/>
    </source>
</evidence>
<evidence type="ECO:0000313" key="6">
    <source>
        <dbReference type="EMBL" id="MFB0835050.1"/>
    </source>
</evidence>
<reference evidence="6 7" key="1">
    <citation type="submission" date="2024-09" db="EMBL/GenBank/DDBJ databases">
        <authorList>
            <person name="Salinas-Garcia M.A."/>
            <person name="Prieme A."/>
        </authorList>
    </citation>
    <scope>NUCLEOTIDE SEQUENCE [LARGE SCALE GENOMIC DNA]</scope>
    <source>
        <strain evidence="6 7">DSM 21081</strain>
    </source>
</reference>
<keyword evidence="4" id="KW-0812">Transmembrane</keyword>
<dbReference type="Gene3D" id="1.10.10.1320">
    <property type="entry name" value="Anti-sigma factor, zinc-finger domain"/>
    <property type="match status" value="1"/>
</dbReference>
<organism evidence="6 7">
    <name type="scientific">Arthrobacter halodurans</name>
    <dbReference type="NCBI Taxonomy" id="516699"/>
    <lineage>
        <taxon>Bacteria</taxon>
        <taxon>Bacillati</taxon>
        <taxon>Actinomycetota</taxon>
        <taxon>Actinomycetes</taxon>
        <taxon>Micrococcales</taxon>
        <taxon>Micrococcaceae</taxon>
        <taxon>Arthrobacter</taxon>
    </lineage>
</organism>
<evidence type="ECO:0000256" key="1">
    <source>
        <dbReference type="ARBA" id="ARBA00023015"/>
    </source>
</evidence>
<feature type="domain" description="Anti-sigma K factor RskA C-terminal" evidence="5">
    <location>
        <begin position="110"/>
        <end position="239"/>
    </location>
</feature>
<dbReference type="Proteomes" id="UP001575652">
    <property type="component" value="Unassembled WGS sequence"/>
</dbReference>
<evidence type="ECO:0000313" key="7">
    <source>
        <dbReference type="Proteomes" id="UP001575652"/>
    </source>
</evidence>
<dbReference type="Pfam" id="PF10099">
    <property type="entry name" value="RskA_C"/>
    <property type="match status" value="1"/>
</dbReference>
<feature type="region of interest" description="Disordered" evidence="3">
    <location>
        <begin position="228"/>
        <end position="250"/>
    </location>
</feature>
<name>A0ABV4UN02_9MICC</name>
<feature type="transmembrane region" description="Helical" evidence="4">
    <location>
        <begin position="107"/>
        <end position="129"/>
    </location>
</feature>
<protein>
    <submittedName>
        <fullName evidence="6">Anti-sigma factor</fullName>
    </submittedName>
</protein>
<evidence type="ECO:0000259" key="5">
    <source>
        <dbReference type="Pfam" id="PF10099"/>
    </source>
</evidence>
<feature type="region of interest" description="Disordered" evidence="3">
    <location>
        <begin position="73"/>
        <end position="99"/>
    </location>
</feature>
<keyword evidence="1" id="KW-0805">Transcription regulation</keyword>
<gene>
    <name evidence="6" type="ORF">ACETWP_10665</name>
</gene>
<keyword evidence="7" id="KW-1185">Reference proteome</keyword>
<dbReference type="InterPro" id="IPR041916">
    <property type="entry name" value="Anti_sigma_zinc_sf"/>
</dbReference>
<sequence>MRHLDDDRLALLAVDGDRALDPESALHLAGCDRCQGEASAFLDLGAAVRAGEELVPPAPAVWDRIEAELGEELRPAAAEPPAAPASGVVPLERRDRRDRRDPWPRRIAFAAAASFALGVAATAGVVSLLDRDAGDDAPRADVVQTASLEPLPGWDAAGAARVESVEGQLRLVVDLPESDVDGYREVWLLDREVTSLLSLGTMSGSEASFVLPAGLDLDKYAVVDVSSEPFDGDPAHSGDSIARGELQAGA</sequence>
<accession>A0ABV4UN02</accession>
<evidence type="ECO:0000256" key="4">
    <source>
        <dbReference type="SAM" id="Phobius"/>
    </source>
</evidence>
<proteinExistence type="predicted"/>
<keyword evidence="4" id="KW-0472">Membrane</keyword>